<gene>
    <name evidence="4" type="primary">SAT3_5</name>
    <name evidence="4" type="ORF">LARI1_G005555</name>
</gene>
<dbReference type="InterPro" id="IPR036291">
    <property type="entry name" value="NAD(P)-bd_dom_sf"/>
</dbReference>
<name>A0A8T9BIQ2_9HELO</name>
<evidence type="ECO:0000313" key="5">
    <source>
        <dbReference type="Proteomes" id="UP000469559"/>
    </source>
</evidence>
<keyword evidence="3" id="KW-0560">Oxidoreductase</keyword>
<organism evidence="4 5">
    <name type="scientific">Lachnellula arida</name>
    <dbReference type="NCBI Taxonomy" id="1316785"/>
    <lineage>
        <taxon>Eukaryota</taxon>
        <taxon>Fungi</taxon>
        <taxon>Dikarya</taxon>
        <taxon>Ascomycota</taxon>
        <taxon>Pezizomycotina</taxon>
        <taxon>Leotiomycetes</taxon>
        <taxon>Helotiales</taxon>
        <taxon>Lachnaceae</taxon>
        <taxon>Lachnellula</taxon>
    </lineage>
</organism>
<dbReference type="EMBL" id="QGMF01000184">
    <property type="protein sequence ID" value="TVY18273.1"/>
    <property type="molecule type" value="Genomic_DNA"/>
</dbReference>
<dbReference type="InterPro" id="IPR020904">
    <property type="entry name" value="Sc_DH/Rdtase_CS"/>
</dbReference>
<dbReference type="PANTHER" id="PTHR43618">
    <property type="entry name" value="7-ALPHA-HYDROXYSTEROID DEHYDROGENASE"/>
    <property type="match status" value="1"/>
</dbReference>
<dbReference type="PANTHER" id="PTHR43618:SF18">
    <property type="entry name" value="SHORT CHAIN DEHYDROGENASE_REDUCTASE FAMILY (AFU_ORTHOLOGUE AFUA_5G12480)"/>
    <property type="match status" value="1"/>
</dbReference>
<dbReference type="Pfam" id="PF00106">
    <property type="entry name" value="adh_short"/>
    <property type="match status" value="1"/>
</dbReference>
<keyword evidence="2" id="KW-0521">NADP</keyword>
<dbReference type="PRINTS" id="PR00081">
    <property type="entry name" value="GDHRDH"/>
</dbReference>
<keyword evidence="5" id="KW-1185">Reference proteome</keyword>
<protein>
    <submittedName>
        <fullName evidence="4">Short-chain dehydrogenase/reductase</fullName>
    </submittedName>
</protein>
<dbReference type="OrthoDB" id="2898618at2759"/>
<dbReference type="InterPro" id="IPR002347">
    <property type="entry name" value="SDR_fam"/>
</dbReference>
<dbReference type="Proteomes" id="UP000469559">
    <property type="component" value="Unassembled WGS sequence"/>
</dbReference>
<comment type="caution">
    <text evidence="4">The sequence shown here is derived from an EMBL/GenBank/DDBJ whole genome shotgun (WGS) entry which is preliminary data.</text>
</comment>
<sequence>MSTPNFDINNLFGVKGIVAVITGGGSGLGLYVANALDANGAKAVYIIGRRKETLEKAAKQSVNGTITPLQGDVTSKDSLASLAEHIQKEQGFINVLFANSGILGVQNSQLNLPKDRKPTLKELKDAHWAPPIEDFTQALNVNISGVFYTSLAFLKLLDEGNKKGNVEQKSNIIVTSSIAGFSRQVAAGFSYSASKAGTTHLVKLLATQLTPYKIRVNAIAPGIFPSEMTIGNPAFFNGEPRKEGGVKTEFAPLERSGSEEDIAGVALFLISKGGAYLSGNVIVPDGGRLGQMPATPPKSGLFLVEIRPHHSSSSFFPVIEPVLLQYITTHSLPIMVNLQTLLAIYKNTWGFQHASRSGSLEICQVTQAIPVSTSVFLAGAIIGVGLCSGTLKVVTSQPVDLFLLS</sequence>
<evidence type="ECO:0000313" key="4">
    <source>
        <dbReference type="EMBL" id="TVY18273.1"/>
    </source>
</evidence>
<dbReference type="InterPro" id="IPR052178">
    <property type="entry name" value="Sec_Metab_Biosynth_SDR"/>
</dbReference>
<evidence type="ECO:0000256" key="3">
    <source>
        <dbReference type="ARBA" id="ARBA00023002"/>
    </source>
</evidence>
<accession>A0A8T9BIQ2</accession>
<comment type="similarity">
    <text evidence="1">Belongs to the short-chain dehydrogenases/reductases (SDR) family.</text>
</comment>
<proteinExistence type="inferred from homology"/>
<dbReference type="PROSITE" id="PS00061">
    <property type="entry name" value="ADH_SHORT"/>
    <property type="match status" value="1"/>
</dbReference>
<dbReference type="CDD" id="cd05233">
    <property type="entry name" value="SDR_c"/>
    <property type="match status" value="1"/>
</dbReference>
<reference evidence="4 5" key="1">
    <citation type="submission" date="2018-05" db="EMBL/GenBank/DDBJ databases">
        <title>Whole genome sequencing for identification of molecular markers to develop diagnostic detection tools for the regulated plant pathogen Lachnellula willkommii.</title>
        <authorList>
            <person name="Giroux E."/>
            <person name="Bilodeau G."/>
        </authorList>
    </citation>
    <scope>NUCLEOTIDE SEQUENCE [LARGE SCALE GENOMIC DNA]</scope>
    <source>
        <strain evidence="4 5">CBS 203.66</strain>
    </source>
</reference>
<dbReference type="GO" id="GO:0016491">
    <property type="term" value="F:oxidoreductase activity"/>
    <property type="evidence" value="ECO:0007669"/>
    <property type="project" value="UniProtKB-KW"/>
</dbReference>
<evidence type="ECO:0000256" key="1">
    <source>
        <dbReference type="ARBA" id="ARBA00006484"/>
    </source>
</evidence>
<dbReference type="AlphaFoldDB" id="A0A8T9BIQ2"/>
<dbReference type="SUPFAM" id="SSF51735">
    <property type="entry name" value="NAD(P)-binding Rossmann-fold domains"/>
    <property type="match status" value="1"/>
</dbReference>
<evidence type="ECO:0000256" key="2">
    <source>
        <dbReference type="ARBA" id="ARBA00022857"/>
    </source>
</evidence>
<dbReference type="Gene3D" id="3.40.50.720">
    <property type="entry name" value="NAD(P)-binding Rossmann-like Domain"/>
    <property type="match status" value="1"/>
</dbReference>